<dbReference type="STRING" id="195883.A0A482WWN1"/>
<feature type="region of interest" description="Disordered" evidence="6">
    <location>
        <begin position="30"/>
        <end position="61"/>
    </location>
</feature>
<feature type="compositionally biased region" description="Polar residues" evidence="6">
    <location>
        <begin position="36"/>
        <end position="48"/>
    </location>
</feature>
<accession>A0A482WWN1</accession>
<sequence length="519" mass="58265">MMFKLSRFIYSSSIRSSLRISCSFCSSSISHPTGGETASQRSSSQNYEPQELYGQPTSGTHPHLMAENELVPGITKDEFQERRHVLMKKLTESSAPGLNHVVVIPSSTDVYMTEKIPYVFRQNSDFLYLTGCQEPDSAVVLVGRGAEKFISTMFVRKRDAHSELWDGPRTGVERAPEFFGIDQALPFSELKAFLKMLMKEQKNAKLWFDHSNKIHPEVSSIMSPFSDQNEPKCESPRPHIHQMRLIKSPAEQSLMRRACQISSEAIAGAMAVTRPGFTEHQLFATLDYESRMRGAEFLAYPPVVATGNNATIIHYIKNTQVLKHGELVLVDSGCEYHGYASDITRTWPVSGKFTDAQRVLYEIVLEIQLEVIDLCRDMPSLDSLFQFMSRSLGKKLKEAGVFSSTLPDGNLAKCVFQIAFEFCPHHVSHYLGMDIHDTATIKRNIKLKPGMVVTMEPGVYIAQTNTDARPEFRGCGIRIEDDILVTEGGPIVLSESCPKEISEIEKIMSSNNSIENHIH</sequence>
<dbReference type="InterPro" id="IPR000994">
    <property type="entry name" value="Pept_M24"/>
</dbReference>
<dbReference type="AlphaFoldDB" id="A0A482WWN1"/>
<dbReference type="SMART" id="SM01011">
    <property type="entry name" value="AMP_N"/>
    <property type="match status" value="1"/>
</dbReference>
<evidence type="ECO:0000256" key="4">
    <source>
        <dbReference type="ARBA" id="ARBA00022801"/>
    </source>
</evidence>
<evidence type="ECO:0000256" key="5">
    <source>
        <dbReference type="ARBA" id="ARBA00023211"/>
    </source>
</evidence>
<protein>
    <recommendedName>
        <fullName evidence="7">Aminopeptidase P N-terminal domain-containing protein</fullName>
    </recommendedName>
</protein>
<comment type="cofactor">
    <cofactor evidence="1">
        <name>Mn(2+)</name>
        <dbReference type="ChEBI" id="CHEBI:29035"/>
    </cofactor>
</comment>
<evidence type="ECO:0000259" key="7">
    <source>
        <dbReference type="SMART" id="SM01011"/>
    </source>
</evidence>
<comment type="similarity">
    <text evidence="2">Belongs to the peptidase M24B family.</text>
</comment>
<gene>
    <name evidence="8" type="ORF">LSTR_LSTR005424</name>
</gene>
<dbReference type="Gene3D" id="3.90.230.10">
    <property type="entry name" value="Creatinase/methionine aminopeptidase superfamily"/>
    <property type="match status" value="1"/>
</dbReference>
<dbReference type="GO" id="GO:0030145">
    <property type="term" value="F:manganese ion binding"/>
    <property type="evidence" value="ECO:0007669"/>
    <property type="project" value="InterPro"/>
</dbReference>
<dbReference type="Gene3D" id="3.40.350.10">
    <property type="entry name" value="Creatinase/prolidase N-terminal domain"/>
    <property type="match status" value="1"/>
</dbReference>
<dbReference type="PRINTS" id="PR00599">
    <property type="entry name" value="MAPEPTIDASE"/>
</dbReference>
<evidence type="ECO:0000256" key="1">
    <source>
        <dbReference type="ARBA" id="ARBA00001936"/>
    </source>
</evidence>
<dbReference type="SUPFAM" id="SSF53092">
    <property type="entry name" value="Creatinase/prolidase N-terminal domain"/>
    <property type="match status" value="1"/>
</dbReference>
<dbReference type="InterPro" id="IPR036005">
    <property type="entry name" value="Creatinase/aminopeptidase-like"/>
</dbReference>
<dbReference type="CDD" id="cd01087">
    <property type="entry name" value="Prolidase"/>
    <property type="match status" value="1"/>
</dbReference>
<dbReference type="EMBL" id="QKKF02022863">
    <property type="protein sequence ID" value="RZF37924.1"/>
    <property type="molecule type" value="Genomic_DNA"/>
</dbReference>
<dbReference type="PANTHER" id="PTHR43226">
    <property type="entry name" value="XAA-PRO AMINOPEPTIDASE 3"/>
    <property type="match status" value="1"/>
</dbReference>
<organism evidence="8 9">
    <name type="scientific">Laodelphax striatellus</name>
    <name type="common">Small brown planthopper</name>
    <name type="synonym">Delphax striatella</name>
    <dbReference type="NCBI Taxonomy" id="195883"/>
    <lineage>
        <taxon>Eukaryota</taxon>
        <taxon>Metazoa</taxon>
        <taxon>Ecdysozoa</taxon>
        <taxon>Arthropoda</taxon>
        <taxon>Hexapoda</taxon>
        <taxon>Insecta</taxon>
        <taxon>Pterygota</taxon>
        <taxon>Neoptera</taxon>
        <taxon>Paraneoptera</taxon>
        <taxon>Hemiptera</taxon>
        <taxon>Auchenorrhyncha</taxon>
        <taxon>Fulgoroidea</taxon>
        <taxon>Delphacidae</taxon>
        <taxon>Criomorphinae</taxon>
        <taxon>Laodelphax</taxon>
    </lineage>
</organism>
<dbReference type="GO" id="GO:0005739">
    <property type="term" value="C:mitochondrion"/>
    <property type="evidence" value="ECO:0007669"/>
    <property type="project" value="TreeGrafter"/>
</dbReference>
<dbReference type="InterPro" id="IPR001714">
    <property type="entry name" value="Pept_M24_MAP"/>
</dbReference>
<dbReference type="PANTHER" id="PTHR43226:SF4">
    <property type="entry name" value="XAA-PRO AMINOPEPTIDASE 3"/>
    <property type="match status" value="1"/>
</dbReference>
<dbReference type="Pfam" id="PF05195">
    <property type="entry name" value="AMP_N"/>
    <property type="match status" value="1"/>
</dbReference>
<keyword evidence="9" id="KW-1185">Reference proteome</keyword>
<dbReference type="GO" id="GO:0006508">
    <property type="term" value="P:proteolysis"/>
    <property type="evidence" value="ECO:0007669"/>
    <property type="project" value="TreeGrafter"/>
</dbReference>
<dbReference type="InParanoid" id="A0A482WWN1"/>
<name>A0A482WWN1_LAOST</name>
<feature type="domain" description="Aminopeptidase P N-terminal" evidence="7">
    <location>
        <begin position="74"/>
        <end position="215"/>
    </location>
</feature>
<evidence type="ECO:0000256" key="2">
    <source>
        <dbReference type="ARBA" id="ARBA00008766"/>
    </source>
</evidence>
<evidence type="ECO:0000256" key="3">
    <source>
        <dbReference type="ARBA" id="ARBA00022723"/>
    </source>
</evidence>
<dbReference type="OrthoDB" id="4215474at2759"/>
<keyword evidence="3" id="KW-0479">Metal-binding</keyword>
<evidence type="ECO:0000313" key="8">
    <source>
        <dbReference type="EMBL" id="RZF37924.1"/>
    </source>
</evidence>
<dbReference type="InterPro" id="IPR052433">
    <property type="entry name" value="X-Pro_dipept-like"/>
</dbReference>
<dbReference type="Pfam" id="PF00557">
    <property type="entry name" value="Peptidase_M24"/>
    <property type="match status" value="1"/>
</dbReference>
<dbReference type="Proteomes" id="UP000291343">
    <property type="component" value="Unassembled WGS sequence"/>
</dbReference>
<evidence type="ECO:0000313" key="9">
    <source>
        <dbReference type="Proteomes" id="UP000291343"/>
    </source>
</evidence>
<dbReference type="InterPro" id="IPR007865">
    <property type="entry name" value="Aminopep_P_N"/>
</dbReference>
<proteinExistence type="inferred from homology"/>
<dbReference type="InterPro" id="IPR029149">
    <property type="entry name" value="Creatin/AminoP/Spt16_N"/>
</dbReference>
<dbReference type="FunCoup" id="A0A482WWN1">
    <property type="interactions" value="983"/>
</dbReference>
<comment type="caution">
    <text evidence="8">The sequence shown here is derived from an EMBL/GenBank/DDBJ whole genome shotgun (WGS) entry which is preliminary data.</text>
</comment>
<dbReference type="SMR" id="A0A482WWN1"/>
<reference evidence="8 9" key="1">
    <citation type="journal article" date="2017" name="Gigascience">
        <title>Genome sequence of the small brown planthopper, Laodelphax striatellus.</title>
        <authorList>
            <person name="Zhu J."/>
            <person name="Jiang F."/>
            <person name="Wang X."/>
            <person name="Yang P."/>
            <person name="Bao Y."/>
            <person name="Zhao W."/>
            <person name="Wang W."/>
            <person name="Lu H."/>
            <person name="Wang Q."/>
            <person name="Cui N."/>
            <person name="Li J."/>
            <person name="Chen X."/>
            <person name="Luo L."/>
            <person name="Yu J."/>
            <person name="Kang L."/>
            <person name="Cui F."/>
        </authorList>
    </citation>
    <scope>NUCLEOTIDE SEQUENCE [LARGE SCALE GENOMIC DNA]</scope>
    <source>
        <strain evidence="8">Lst14</strain>
    </source>
</reference>
<keyword evidence="5" id="KW-0464">Manganese</keyword>
<dbReference type="SUPFAM" id="SSF55920">
    <property type="entry name" value="Creatinase/aminopeptidase"/>
    <property type="match status" value="1"/>
</dbReference>
<evidence type="ECO:0000256" key="6">
    <source>
        <dbReference type="SAM" id="MobiDB-lite"/>
    </source>
</evidence>
<dbReference type="GO" id="GO:0070006">
    <property type="term" value="F:metalloaminopeptidase activity"/>
    <property type="evidence" value="ECO:0007669"/>
    <property type="project" value="InterPro"/>
</dbReference>
<keyword evidence="4" id="KW-0378">Hydrolase</keyword>